<gene>
    <name evidence="1" type="primary">bcsA</name>
    <name evidence="1" type="ORF">OXU80_17175</name>
</gene>
<keyword evidence="2" id="KW-1185">Reference proteome</keyword>
<organism evidence="1 2">
    <name type="scientific">Antarcticirhabdus aurantiaca</name>
    <dbReference type="NCBI Taxonomy" id="2606717"/>
    <lineage>
        <taxon>Bacteria</taxon>
        <taxon>Pseudomonadati</taxon>
        <taxon>Pseudomonadota</taxon>
        <taxon>Alphaproteobacteria</taxon>
        <taxon>Hyphomicrobiales</taxon>
        <taxon>Aurantimonadaceae</taxon>
        <taxon>Antarcticirhabdus</taxon>
    </lineage>
</organism>
<protein>
    <submittedName>
        <fullName evidence="1">UDP-forming cellulose synthase catalytic subunit</fullName>
    </submittedName>
</protein>
<proteinExistence type="predicted"/>
<evidence type="ECO:0000313" key="2">
    <source>
        <dbReference type="Proteomes" id="UP001163223"/>
    </source>
</evidence>
<dbReference type="EMBL" id="CP113520">
    <property type="protein sequence ID" value="WAJ26601.1"/>
    <property type="molecule type" value="Genomic_DNA"/>
</dbReference>
<evidence type="ECO:0000313" key="1">
    <source>
        <dbReference type="EMBL" id="WAJ26601.1"/>
    </source>
</evidence>
<dbReference type="Proteomes" id="UP001163223">
    <property type="component" value="Chromosome"/>
</dbReference>
<accession>A0ACD4NIK7</accession>
<reference evidence="1" key="1">
    <citation type="submission" date="2022-11" db="EMBL/GenBank/DDBJ databases">
        <title>beta-Carotene-producing bacterium, Jeongeuplla avenae sp. nov., alleviates the salt stress of Arabidopsis seedlings.</title>
        <authorList>
            <person name="Jiang L."/>
            <person name="Lee J."/>
        </authorList>
    </citation>
    <scope>NUCLEOTIDE SEQUENCE</scope>
    <source>
        <strain evidence="1">DY_R2A_6</strain>
    </source>
</reference>
<name>A0ACD4NIK7_9HYPH</name>
<sequence>MRASFAGILWLLSAAAFLFLIAQPISTDVQWLTAATAIGIGVCIYVLRLQGPWRFVFLAVTSVVVLRYAYWRTTATLPSLDDPLSFVLGMTLYGAEMYCLLMLAMSLFVVADPIDRAPAPFYPDADLPSVDVFVPSYNESSEILSLTLSAAKALDYPAEKLTVWLLDDGGTDQKRLSRDPKVAAAAIRRSEELQELCRALGVSYLTRAANLHAKAGNLNNGLANSRGELVVVFDADHAPAREFLQETVGHFKRDPKLFLVQTPHFFSNPDPLEKNLGTFRSMPSENEMFYHTIQKGLDKWNAAFFCGSAAVLRRAALERVGGFSGVSITEDCETALDLHSKGWNSLYVDKPMVTGLQPDTLASFIGQRSRWCRGMIQILLLKTPAFRSGLTFAQRICYMSSGMFWFFPIMRMIFLVSPLLFILFDFKIFNASVDEFVSYTVTYLVVGELMRNYLYGRVRWPWVSDLYEYIQSVYLFRAILSVIVNPRRPTFNVTDKGQTLDRDRLSELAWPYFLIFGVLAVAMGVAVYRFQTEPEIGGMLLVVGAWNLMNLIVAGAALGVVVERRERRQSPRLSTARRGVLVVDGSQRFAVDVDDVSLSGARLLPKAAMPALGRAASLRLEVLDEDGLELRGAVPVSLVDVSGSDTETVLGIRFDASPTEYGVIADLMLADMEPIRQQRARRRRSRGIVSGSLGFIRWSVAHPLNALRHLVFDRDHSQARDIESAAAPERAPNTGAVGA</sequence>